<feature type="compositionally biased region" description="Basic and acidic residues" evidence="2">
    <location>
        <begin position="167"/>
        <end position="177"/>
    </location>
</feature>
<keyword evidence="1" id="KW-0175">Coiled coil</keyword>
<evidence type="ECO:0000313" key="3">
    <source>
        <dbReference type="EMBL" id="KAG7098661.1"/>
    </source>
</evidence>
<dbReference type="AlphaFoldDB" id="A0A9P7V1K7"/>
<sequence>MRSREQLEVRQSELLRLEQALRRAEERGNCEELGKIEAKRLARQAKEDVRKAESALRMHEARAKGREEGLKDGMIKEFSQKRDSIWQKGYQRGYDEGRGAGFEQGRINGWNEGMKYGKNQGLEEGIGIGKAEEREHALAAFDRFIREEIEDQDKRHSMVQRWTTIQDTDHGSQSEYL</sequence>
<gene>
    <name evidence="3" type="ORF">E1B28_000577</name>
</gene>
<dbReference type="Proteomes" id="UP001049176">
    <property type="component" value="Chromosome 1"/>
</dbReference>
<dbReference type="OrthoDB" id="3260303at2759"/>
<evidence type="ECO:0000313" key="4">
    <source>
        <dbReference type="Proteomes" id="UP001049176"/>
    </source>
</evidence>
<evidence type="ECO:0008006" key="5">
    <source>
        <dbReference type="Google" id="ProtNLM"/>
    </source>
</evidence>
<dbReference type="EMBL" id="CM032181">
    <property type="protein sequence ID" value="KAG7098661.1"/>
    <property type="molecule type" value="Genomic_DNA"/>
</dbReference>
<dbReference type="KEGG" id="more:E1B28_000577"/>
<reference evidence="3" key="1">
    <citation type="journal article" date="2021" name="Genome Biol. Evol.">
        <title>The assembled and annotated genome of the fairy-ring fungus Marasmius oreades.</title>
        <authorList>
            <person name="Hiltunen M."/>
            <person name="Ament-Velasquez S.L."/>
            <person name="Johannesson H."/>
        </authorList>
    </citation>
    <scope>NUCLEOTIDE SEQUENCE</scope>
    <source>
        <strain evidence="3">03SP1</strain>
    </source>
</reference>
<feature type="coiled-coil region" evidence="1">
    <location>
        <begin position="7"/>
        <end position="62"/>
    </location>
</feature>
<comment type="caution">
    <text evidence="3">The sequence shown here is derived from an EMBL/GenBank/DDBJ whole genome shotgun (WGS) entry which is preliminary data.</text>
</comment>
<organism evidence="3 4">
    <name type="scientific">Marasmius oreades</name>
    <name type="common">fairy-ring Marasmius</name>
    <dbReference type="NCBI Taxonomy" id="181124"/>
    <lineage>
        <taxon>Eukaryota</taxon>
        <taxon>Fungi</taxon>
        <taxon>Dikarya</taxon>
        <taxon>Basidiomycota</taxon>
        <taxon>Agaricomycotina</taxon>
        <taxon>Agaricomycetes</taxon>
        <taxon>Agaricomycetidae</taxon>
        <taxon>Agaricales</taxon>
        <taxon>Marasmiineae</taxon>
        <taxon>Marasmiaceae</taxon>
        <taxon>Marasmius</taxon>
    </lineage>
</organism>
<name>A0A9P7V1K7_9AGAR</name>
<evidence type="ECO:0000256" key="1">
    <source>
        <dbReference type="SAM" id="Coils"/>
    </source>
</evidence>
<dbReference type="RefSeq" id="XP_043015131.1">
    <property type="nucleotide sequence ID" value="XM_043146429.1"/>
</dbReference>
<protein>
    <recommendedName>
        <fullName evidence="5">Essential protein Yae1 N-terminal domain-containing protein</fullName>
    </recommendedName>
</protein>
<feature type="region of interest" description="Disordered" evidence="2">
    <location>
        <begin position="152"/>
        <end position="177"/>
    </location>
</feature>
<dbReference type="GeneID" id="66069653"/>
<evidence type="ECO:0000256" key="2">
    <source>
        <dbReference type="SAM" id="MobiDB-lite"/>
    </source>
</evidence>
<accession>A0A9P7V1K7</accession>
<keyword evidence="4" id="KW-1185">Reference proteome</keyword>
<proteinExistence type="predicted"/>